<feature type="region of interest" description="Disordered" evidence="1">
    <location>
        <begin position="1"/>
        <end position="78"/>
    </location>
</feature>
<organism evidence="2 3">
    <name type="scientific">Panicum virgatum</name>
    <name type="common">Blackwell switchgrass</name>
    <dbReference type="NCBI Taxonomy" id="38727"/>
    <lineage>
        <taxon>Eukaryota</taxon>
        <taxon>Viridiplantae</taxon>
        <taxon>Streptophyta</taxon>
        <taxon>Embryophyta</taxon>
        <taxon>Tracheophyta</taxon>
        <taxon>Spermatophyta</taxon>
        <taxon>Magnoliopsida</taxon>
        <taxon>Liliopsida</taxon>
        <taxon>Poales</taxon>
        <taxon>Poaceae</taxon>
        <taxon>PACMAD clade</taxon>
        <taxon>Panicoideae</taxon>
        <taxon>Panicodae</taxon>
        <taxon>Paniceae</taxon>
        <taxon>Panicinae</taxon>
        <taxon>Panicum</taxon>
        <taxon>Panicum sect. Hiantes</taxon>
    </lineage>
</organism>
<evidence type="ECO:0000313" key="2">
    <source>
        <dbReference type="EMBL" id="KAG2592707.1"/>
    </source>
</evidence>
<feature type="compositionally biased region" description="Basic residues" evidence="1">
    <location>
        <begin position="1"/>
        <end position="17"/>
    </location>
</feature>
<evidence type="ECO:0000313" key="3">
    <source>
        <dbReference type="Proteomes" id="UP000823388"/>
    </source>
</evidence>
<comment type="caution">
    <text evidence="2">The sequence shown here is derived from an EMBL/GenBank/DDBJ whole genome shotgun (WGS) entry which is preliminary data.</text>
</comment>
<gene>
    <name evidence="2" type="ORF">PVAP13_5NG575300</name>
</gene>
<dbReference type="PANTHER" id="PTHR33674">
    <property type="entry name" value="METHIONINE-S-OXIDE REDUCTASE"/>
    <property type="match status" value="1"/>
</dbReference>
<sequence>MSSGTRRKQIARGKARGRAGDADPPCPLASETEARPNNRPAFLASRPFVAPALPPTRPTSPLSLRSAGGKSGRLQRSERHRRLRLAMERSLDSSYSASIKDVTYSCGYCGYALHLSSSARDTAGIGSKYRKQIKKGVVAFVAVDESRFTLTDEVTCMPYFRSRRAWGLLRKRSRLLCRKCGGRIGDAYEEEDRDSGLSDGDAFSDDLRASLGSGGSGSSASSQRNYVIKISALQPSSDDSDAAAFTL</sequence>
<dbReference type="PANTHER" id="PTHR33674:SF8">
    <property type="entry name" value="OS01G0833400 PROTEIN"/>
    <property type="match status" value="1"/>
</dbReference>
<accession>A0A8T0S3C9</accession>
<dbReference type="Pfam" id="PF24046">
    <property type="entry name" value="At4g08330"/>
    <property type="match status" value="1"/>
</dbReference>
<dbReference type="EMBL" id="CM029046">
    <property type="protein sequence ID" value="KAG2592707.1"/>
    <property type="molecule type" value="Genomic_DNA"/>
</dbReference>
<proteinExistence type="predicted"/>
<reference evidence="2" key="1">
    <citation type="submission" date="2020-05" db="EMBL/GenBank/DDBJ databases">
        <title>WGS assembly of Panicum virgatum.</title>
        <authorList>
            <person name="Lovell J.T."/>
            <person name="Jenkins J."/>
            <person name="Shu S."/>
            <person name="Juenger T.E."/>
            <person name="Schmutz J."/>
        </authorList>
    </citation>
    <scope>NUCLEOTIDE SEQUENCE</scope>
    <source>
        <strain evidence="2">AP13</strain>
    </source>
</reference>
<dbReference type="Proteomes" id="UP000823388">
    <property type="component" value="Chromosome 5N"/>
</dbReference>
<dbReference type="InterPro" id="IPR045282">
    <property type="entry name" value="At4g08330-like"/>
</dbReference>
<evidence type="ECO:0000256" key="1">
    <source>
        <dbReference type="SAM" id="MobiDB-lite"/>
    </source>
</evidence>
<dbReference type="AlphaFoldDB" id="A0A8T0S3C9"/>
<name>A0A8T0S3C9_PANVG</name>
<protein>
    <submittedName>
        <fullName evidence="2">Uncharacterized protein</fullName>
    </submittedName>
</protein>
<keyword evidence="3" id="KW-1185">Reference proteome</keyword>